<dbReference type="Pfam" id="PF16115">
    <property type="entry name" value="DUF4831"/>
    <property type="match status" value="1"/>
</dbReference>
<dbReference type="InterPro" id="IPR032265">
    <property type="entry name" value="DUF4831"/>
</dbReference>
<dbReference type="AlphaFoldDB" id="A0A134BAQ9"/>
<organism evidence="1 2">
    <name type="scientific">Porphyromonas somerae</name>
    <dbReference type="NCBI Taxonomy" id="322095"/>
    <lineage>
        <taxon>Bacteria</taxon>
        <taxon>Pseudomonadati</taxon>
        <taxon>Bacteroidota</taxon>
        <taxon>Bacteroidia</taxon>
        <taxon>Bacteroidales</taxon>
        <taxon>Porphyromonadaceae</taxon>
        <taxon>Porphyromonas</taxon>
    </lineage>
</organism>
<reference evidence="2" key="1">
    <citation type="submission" date="2016-01" db="EMBL/GenBank/DDBJ databases">
        <authorList>
            <person name="Mitreva M."/>
            <person name="Pepin K.H."/>
            <person name="Mihindukulasuriya K.A."/>
            <person name="Fulton R."/>
            <person name="Fronick C."/>
            <person name="O'Laughlin M."/>
            <person name="Miner T."/>
            <person name="Herter B."/>
            <person name="Rosa B.A."/>
            <person name="Cordes M."/>
            <person name="Tomlinson C."/>
            <person name="Wollam A."/>
            <person name="Palsikar V.B."/>
            <person name="Mardis E.R."/>
            <person name="Wilson R.K."/>
        </authorList>
    </citation>
    <scope>NUCLEOTIDE SEQUENCE [LARGE SCALE GENOMIC DNA]</scope>
    <source>
        <strain evidence="2">KA00683</strain>
    </source>
</reference>
<evidence type="ECO:0008006" key="3">
    <source>
        <dbReference type="Google" id="ProtNLM"/>
    </source>
</evidence>
<dbReference type="PATRIC" id="fig|322095.3.peg.688"/>
<proteinExistence type="predicted"/>
<evidence type="ECO:0000313" key="1">
    <source>
        <dbReference type="EMBL" id="KXB77039.1"/>
    </source>
</evidence>
<name>A0A134BAQ9_9PORP</name>
<dbReference type="EMBL" id="LSDK01000050">
    <property type="protein sequence ID" value="KXB77039.1"/>
    <property type="molecule type" value="Genomic_DNA"/>
</dbReference>
<dbReference type="RefSeq" id="WP_060935134.1">
    <property type="nucleotide sequence ID" value="NZ_KQ960432.1"/>
</dbReference>
<dbReference type="OrthoDB" id="1092380at2"/>
<keyword evidence="2" id="KW-1185">Reference proteome</keyword>
<evidence type="ECO:0000313" key="2">
    <source>
        <dbReference type="Proteomes" id="UP000070224"/>
    </source>
</evidence>
<accession>A0A134BAQ9</accession>
<dbReference type="Proteomes" id="UP000070224">
    <property type="component" value="Unassembled WGS sequence"/>
</dbReference>
<dbReference type="STRING" id="322095.HMPREF3185_00696"/>
<comment type="caution">
    <text evidence="1">The sequence shown here is derived from an EMBL/GenBank/DDBJ whole genome shotgun (WGS) entry which is preliminary data.</text>
</comment>
<sequence length="364" mass="40939">MYRLERWIALFGLLLFAAPEIGAQTKVRRYDATKETDYGVVYRLPRTEIEAVVTVRERTYTPGPLSAYADRYLNKKASDIPRHTFELVSARLYTVGRPDSTQQYLVSFDRKTLAPFVKLTDAGVLFSINGGGELPASLSEERHSRVVSEKQVDTAQPALSREYSQAGSKAKQAEIASSYLYDLRENLMNIVTGSVDNMPKDGESMRLALEQLRREEQRTQRLFLGDTTERVSEYILRYIPTGHEEGELTLARFSPVAGMTEADDLSGAPLRLVISVQEQAPELNEKDQRKKDKMLEHSIVYVQPGQARITLLYEGRKLADEQVSLAQLGTLQALAPKMLQLTPNAATAIYFDTRTGAILDVRQE</sequence>
<gene>
    <name evidence="1" type="ORF">HMPREF3185_00696</name>
</gene>
<protein>
    <recommendedName>
        <fullName evidence="3">DUF4831 domain-containing protein</fullName>
    </recommendedName>
</protein>